<keyword evidence="2" id="KW-1185">Reference proteome</keyword>
<dbReference type="KEGG" id="pog:Pogu_0756"/>
<accession>H6Q853</accession>
<evidence type="ECO:0000313" key="2">
    <source>
        <dbReference type="Proteomes" id="UP000009062"/>
    </source>
</evidence>
<dbReference type="STRING" id="698757.Pogu_0756"/>
<organism evidence="1 2">
    <name type="scientific">Pyrobaculum oguniense (strain DSM 13380 / JCM 10595 / TE7)</name>
    <dbReference type="NCBI Taxonomy" id="698757"/>
    <lineage>
        <taxon>Archaea</taxon>
        <taxon>Thermoproteota</taxon>
        <taxon>Thermoprotei</taxon>
        <taxon>Thermoproteales</taxon>
        <taxon>Thermoproteaceae</taxon>
        <taxon>Pyrobaculum</taxon>
    </lineage>
</organism>
<dbReference type="EMBL" id="CP003316">
    <property type="protein sequence ID" value="AFA38783.1"/>
    <property type="molecule type" value="Genomic_DNA"/>
</dbReference>
<name>H6Q853_PYROT</name>
<gene>
    <name evidence="1" type="ordered locus">Pogu_0756</name>
</gene>
<proteinExistence type="predicted"/>
<protein>
    <submittedName>
        <fullName evidence="1">Uncharacterized protein</fullName>
    </submittedName>
</protein>
<dbReference type="HOGENOM" id="CLU_3302881_0_0_2"/>
<dbReference type="eggNOG" id="arCOG04798">
    <property type="taxonomic scope" value="Archaea"/>
</dbReference>
<dbReference type="AlphaFoldDB" id="H6Q853"/>
<reference evidence="1 2" key="1">
    <citation type="journal article" date="2012" name="Stand. Genomic Sci.">
        <title>Complete genome sequence of Pyrobaculum oguniense.</title>
        <authorList>
            <person name="Bernick D.L."/>
            <person name="Karplus K."/>
            <person name="Lui L.M."/>
            <person name="Coker J.K."/>
            <person name="Murphy J.N."/>
            <person name="Chan P.P."/>
            <person name="Cozen A.E."/>
            <person name="Lowe T.M."/>
        </authorList>
    </citation>
    <scope>NUCLEOTIDE SEQUENCE [LARGE SCALE GENOMIC DNA]</scope>
    <source>
        <strain evidence="1 2">TE7</strain>
    </source>
</reference>
<dbReference type="Proteomes" id="UP000009062">
    <property type="component" value="Chromosome"/>
</dbReference>
<sequence>MRYGKEVVATHNGLRFGAYVVLPDERGWATWRSSALSTM</sequence>
<evidence type="ECO:0000313" key="1">
    <source>
        <dbReference type="EMBL" id="AFA38783.1"/>
    </source>
</evidence>